<feature type="region of interest" description="Disordered" evidence="1">
    <location>
        <begin position="999"/>
        <end position="1029"/>
    </location>
</feature>
<feature type="compositionally biased region" description="Polar residues" evidence="1">
    <location>
        <begin position="646"/>
        <end position="655"/>
    </location>
</feature>
<evidence type="ECO:0000313" key="2">
    <source>
        <dbReference type="EMBL" id="EOA98620.1"/>
    </source>
</evidence>
<accession>R0JMP7</accession>
<name>R0JMP7_ANAPL</name>
<feature type="compositionally biased region" description="Low complexity" evidence="1">
    <location>
        <begin position="497"/>
        <end position="509"/>
    </location>
</feature>
<feature type="region of interest" description="Disordered" evidence="1">
    <location>
        <begin position="614"/>
        <end position="661"/>
    </location>
</feature>
<feature type="compositionally biased region" description="Basic and acidic residues" evidence="1">
    <location>
        <begin position="327"/>
        <end position="337"/>
    </location>
</feature>
<dbReference type="EMBL" id="KB743456">
    <property type="protein sequence ID" value="EOA98620.1"/>
    <property type="molecule type" value="Genomic_DNA"/>
</dbReference>
<reference evidence="3" key="1">
    <citation type="journal article" date="2013" name="Nat. Genet.">
        <title>The duck genome and transcriptome provide insight into an avian influenza virus reservoir species.</title>
        <authorList>
            <person name="Huang Y."/>
            <person name="Li Y."/>
            <person name="Burt D.W."/>
            <person name="Chen H."/>
            <person name="Zhang Y."/>
            <person name="Qian W."/>
            <person name="Kim H."/>
            <person name="Gan S."/>
            <person name="Zhao Y."/>
            <person name="Li J."/>
            <person name="Yi K."/>
            <person name="Feng H."/>
            <person name="Zhu P."/>
            <person name="Li B."/>
            <person name="Liu Q."/>
            <person name="Fairley S."/>
            <person name="Magor K.E."/>
            <person name="Du Z."/>
            <person name="Hu X."/>
            <person name="Goodman L."/>
            <person name="Tafer H."/>
            <person name="Vignal A."/>
            <person name="Lee T."/>
            <person name="Kim K.W."/>
            <person name="Sheng Z."/>
            <person name="An Y."/>
            <person name="Searle S."/>
            <person name="Herrero J."/>
            <person name="Groenen M.A."/>
            <person name="Crooijmans R.P."/>
            <person name="Faraut T."/>
            <person name="Cai Q."/>
            <person name="Webster R.G."/>
            <person name="Aldridge J.R."/>
            <person name="Warren W.C."/>
            <person name="Bartschat S."/>
            <person name="Kehr S."/>
            <person name="Marz M."/>
            <person name="Stadler P.F."/>
            <person name="Smith J."/>
            <person name="Kraus R.H."/>
            <person name="Zhao Y."/>
            <person name="Ren L."/>
            <person name="Fei J."/>
            <person name="Morisson M."/>
            <person name="Kaiser P."/>
            <person name="Griffin D.K."/>
            <person name="Rao M."/>
            <person name="Pitel F."/>
            <person name="Wang J."/>
            <person name="Li N."/>
        </authorList>
    </citation>
    <scope>NUCLEOTIDE SEQUENCE [LARGE SCALE GENOMIC DNA]</scope>
</reference>
<keyword evidence="3" id="KW-1185">Reference proteome</keyword>
<organism evidence="2 3">
    <name type="scientific">Anas platyrhynchos</name>
    <name type="common">Mallard</name>
    <name type="synonym">Anas boschas</name>
    <dbReference type="NCBI Taxonomy" id="8839"/>
    <lineage>
        <taxon>Eukaryota</taxon>
        <taxon>Metazoa</taxon>
        <taxon>Chordata</taxon>
        <taxon>Craniata</taxon>
        <taxon>Vertebrata</taxon>
        <taxon>Euteleostomi</taxon>
        <taxon>Archelosauria</taxon>
        <taxon>Archosauria</taxon>
        <taxon>Dinosauria</taxon>
        <taxon>Saurischia</taxon>
        <taxon>Theropoda</taxon>
        <taxon>Coelurosauria</taxon>
        <taxon>Aves</taxon>
        <taxon>Neognathae</taxon>
        <taxon>Galloanserae</taxon>
        <taxon>Anseriformes</taxon>
        <taxon>Anatidae</taxon>
        <taxon>Anatinae</taxon>
        <taxon>Anas</taxon>
    </lineage>
</organism>
<dbReference type="AlphaFoldDB" id="R0JMP7"/>
<feature type="region of interest" description="Disordered" evidence="1">
    <location>
        <begin position="883"/>
        <end position="915"/>
    </location>
</feature>
<sequence length="1029" mass="111142">MQYTVQHAPSIQKPKGTPQGDLVWIARCIQYPAALPEEDRAHLARFVDGLELITKLERPQVTFTFTAGETEAQANEVGKLCCQSLEETLSIIHLNSYAKIPEIRLEFFLAMNRSMTFCVNVPEMMRGTEAIRAAVKVAAYIAASIQEDAGMAAEPQKGLTEISLHETQWHQGSCSPGAEMSLHAHPGAPQLHITPTLMSDASTEIIATCGAEGNLKGQTSVIPEAAFTPGGYRSSASTKARAGLWAVDVGQPRTRRGSSRKPKRKFTAGLGKRGRQPTAPSLPEHKQSQSDQKPGCLLRLAPEMQLQSEISARRATEPAPVARGPRASKDTGQREAGGDLISHPCVFPSCHTNTTKKWGKAQGAIERLHERAHLPQRRAPEHLQEMPPTQGNAPEVAGAERHRCSHQQEAELTCRRLVPLANKPCPPTRGKQQLGKASAVPLLIPRGCPGSPHATRGWGMLTPLVCPVPCFEGFSPGFLVSPDALEQEDRFSKNKQKASSSSSSGCLSSQHRTQVGRASFPDACCPPPGSWAPKNRLLPADPMHGPALASPTGNLVQKKAFSTAVCFGRTAAILPGGSHSACIKGIHEHTHQTSEHQANPQTSRLSRSERAAIIPLQGDPTKPCPVPGFPLRSRSVPKPRADDGKNTGSPSTSSWCRRPRCAPPNHNSPKWHRPWLQQLAAPARPASALLSVNDMVLKATSLGMAAPVSPSRFSHRCALLASENDTKSHHNLQQCCCEMQTSSHRVSGGQENIKANQAKAEQKLRRLLAFWKLFRDIKGDGSALPRWGSQSTSQRKTRRALPEPERWLVMAGRNLSPARGDKNRASAPPGCTEHHAGIHGQIVAACKAEIQPQVFAASDNQLAGIFPPQHPTALPRPLFALTPCHPDPTASRTPPGRCALPTSRARGDATSSSASTHSPQALAFALLIHKPCKPKVLVALPWERFHSPPGWREPAEQTLPMGTLCSGVTHCRELSWSPGQHRALGGGDTTQILARLLPNNPKQARRAQSKQGKKLGDLGAAKRARGKRV</sequence>
<feature type="compositionally biased region" description="Basic residues" evidence="1">
    <location>
        <begin position="1003"/>
        <end position="1013"/>
    </location>
</feature>
<evidence type="ECO:0000256" key="1">
    <source>
        <dbReference type="SAM" id="MobiDB-lite"/>
    </source>
</evidence>
<proteinExistence type="predicted"/>
<protein>
    <submittedName>
        <fullName evidence="2">Uncharacterized protein</fullName>
    </submittedName>
</protein>
<dbReference type="Proteomes" id="UP000296049">
    <property type="component" value="Unassembled WGS sequence"/>
</dbReference>
<gene>
    <name evidence="2" type="ORF">Anapl_09490</name>
</gene>
<feature type="region of interest" description="Disordered" evidence="1">
    <location>
        <begin position="310"/>
        <end position="340"/>
    </location>
</feature>
<feature type="region of interest" description="Disordered" evidence="1">
    <location>
        <begin position="489"/>
        <end position="512"/>
    </location>
</feature>
<evidence type="ECO:0000313" key="3">
    <source>
        <dbReference type="Proteomes" id="UP000296049"/>
    </source>
</evidence>
<feature type="region of interest" description="Disordered" evidence="1">
    <location>
        <begin position="247"/>
        <end position="294"/>
    </location>
</feature>
<feature type="compositionally biased region" description="Basic residues" evidence="1">
    <location>
        <begin position="253"/>
        <end position="266"/>
    </location>
</feature>